<evidence type="ECO:0008006" key="3">
    <source>
        <dbReference type="Google" id="ProtNLM"/>
    </source>
</evidence>
<dbReference type="InterPro" id="IPR019646">
    <property type="entry name" value="Aminoglyc_AdlTrfase"/>
</dbReference>
<dbReference type="InterPro" id="IPR043519">
    <property type="entry name" value="NT_sf"/>
</dbReference>
<evidence type="ECO:0000313" key="2">
    <source>
        <dbReference type="Proteomes" id="UP000332594"/>
    </source>
</evidence>
<protein>
    <recommendedName>
        <fullName evidence="3">Amino acid transporter</fullName>
    </recommendedName>
</protein>
<gene>
    <name evidence="1" type="ORF">NCTC13038_01166</name>
</gene>
<dbReference type="Pfam" id="PF10706">
    <property type="entry name" value="Aminoglyc_resit"/>
    <property type="match status" value="1"/>
</dbReference>
<organism evidence="1 2">
    <name type="scientific">Raoultella terrigena</name>
    <name type="common">Klebsiella terrigena</name>
    <dbReference type="NCBI Taxonomy" id="577"/>
    <lineage>
        <taxon>Bacteria</taxon>
        <taxon>Pseudomonadati</taxon>
        <taxon>Pseudomonadota</taxon>
        <taxon>Gammaproteobacteria</taxon>
        <taxon>Enterobacterales</taxon>
        <taxon>Enterobacteriaceae</taxon>
        <taxon>Klebsiella/Raoultella group</taxon>
        <taxon>Raoultella</taxon>
    </lineage>
</organism>
<name>A0A485B358_RAOTE</name>
<reference evidence="1 2" key="1">
    <citation type="submission" date="2019-03" db="EMBL/GenBank/DDBJ databases">
        <authorList>
            <consortium name="Pathogen Informatics"/>
        </authorList>
    </citation>
    <scope>NUCLEOTIDE SEQUENCE [LARGE SCALE GENOMIC DNA]</scope>
    <source>
        <strain evidence="1 2">NCTC13038</strain>
    </source>
</reference>
<proteinExistence type="predicted"/>
<dbReference type="EMBL" id="CAADJG010000002">
    <property type="protein sequence ID" value="VFS67664.1"/>
    <property type="molecule type" value="Genomic_DNA"/>
</dbReference>
<dbReference type="Proteomes" id="UP000332594">
    <property type="component" value="Unassembled WGS sequence"/>
</dbReference>
<evidence type="ECO:0000313" key="1">
    <source>
        <dbReference type="EMBL" id="VFS67664.1"/>
    </source>
</evidence>
<dbReference type="AlphaFoldDB" id="A0A485B358"/>
<dbReference type="Gene3D" id="3.30.460.40">
    <property type="match status" value="1"/>
</dbReference>
<dbReference type="RefSeq" id="WP_134525358.1">
    <property type="nucleotide sequence ID" value="NZ_BJNO01000004.1"/>
</dbReference>
<sequence>MNERPIVPDENSWDSWSPAELSRRLSRVSRPWCVVGGWALDLWHGKKTREHEDIEFTILREDLPLFRSALRDMAFYTVSDGVLERLAADRQPEAAISQIWCFDRPAGRWRADMMIEPGTDERWAYKRDPQLTRPRSEMVARTASGIPYLSPSAVLLFKAKHRRPKDEEDFARAMPGLLPAERLWLRECLERLHPHHPWAGML</sequence>
<dbReference type="SUPFAM" id="SSF81301">
    <property type="entry name" value="Nucleotidyltransferase"/>
    <property type="match status" value="1"/>
</dbReference>
<accession>A0A485B358</accession>